<evidence type="ECO:0000313" key="4">
    <source>
        <dbReference type="EMBL" id="RDX84950.1"/>
    </source>
</evidence>
<evidence type="ECO:0000256" key="1">
    <source>
        <dbReference type="SAM" id="Coils"/>
    </source>
</evidence>
<dbReference type="Proteomes" id="UP000257109">
    <property type="component" value="Unassembled WGS sequence"/>
</dbReference>
<feature type="compositionally biased region" description="Basic and acidic residues" evidence="2">
    <location>
        <begin position="350"/>
        <end position="365"/>
    </location>
</feature>
<keyword evidence="1" id="KW-0175">Coiled coil</keyword>
<name>A0A371G322_MUCPR</name>
<dbReference type="EMBL" id="QJKJ01006904">
    <property type="protein sequence ID" value="RDX84950.1"/>
    <property type="molecule type" value="Genomic_DNA"/>
</dbReference>
<evidence type="ECO:0000259" key="3">
    <source>
        <dbReference type="Pfam" id="PF03732"/>
    </source>
</evidence>
<feature type="compositionally biased region" description="Basic and acidic residues" evidence="2">
    <location>
        <begin position="422"/>
        <end position="448"/>
    </location>
</feature>
<dbReference type="Gene3D" id="2.40.70.10">
    <property type="entry name" value="Acid Proteases"/>
    <property type="match status" value="1"/>
</dbReference>
<protein>
    <recommendedName>
        <fullName evidence="3">Retrotransposon gag domain-containing protein</fullName>
    </recommendedName>
</protein>
<comment type="caution">
    <text evidence="4">The sequence shown here is derived from an EMBL/GenBank/DDBJ whole genome shotgun (WGS) entry which is preliminary data.</text>
</comment>
<feature type="region of interest" description="Disordered" evidence="2">
    <location>
        <begin position="422"/>
        <end position="490"/>
    </location>
</feature>
<dbReference type="CDD" id="cd00303">
    <property type="entry name" value="retropepsin_like"/>
    <property type="match status" value="1"/>
</dbReference>
<organism evidence="4 5">
    <name type="scientific">Mucuna pruriens</name>
    <name type="common">Velvet bean</name>
    <name type="synonym">Dolichos pruriens</name>
    <dbReference type="NCBI Taxonomy" id="157652"/>
    <lineage>
        <taxon>Eukaryota</taxon>
        <taxon>Viridiplantae</taxon>
        <taxon>Streptophyta</taxon>
        <taxon>Embryophyta</taxon>
        <taxon>Tracheophyta</taxon>
        <taxon>Spermatophyta</taxon>
        <taxon>Magnoliopsida</taxon>
        <taxon>eudicotyledons</taxon>
        <taxon>Gunneridae</taxon>
        <taxon>Pentapetalae</taxon>
        <taxon>rosids</taxon>
        <taxon>fabids</taxon>
        <taxon>Fabales</taxon>
        <taxon>Fabaceae</taxon>
        <taxon>Papilionoideae</taxon>
        <taxon>50 kb inversion clade</taxon>
        <taxon>NPAAA clade</taxon>
        <taxon>indigoferoid/millettioid clade</taxon>
        <taxon>Phaseoleae</taxon>
        <taxon>Mucuna</taxon>
    </lineage>
</organism>
<feature type="compositionally biased region" description="Basic and acidic residues" evidence="2">
    <location>
        <begin position="688"/>
        <end position="700"/>
    </location>
</feature>
<dbReference type="InterPro" id="IPR021109">
    <property type="entry name" value="Peptidase_aspartic_dom_sf"/>
</dbReference>
<reference evidence="4" key="1">
    <citation type="submission" date="2018-05" db="EMBL/GenBank/DDBJ databases">
        <title>Draft genome of Mucuna pruriens seed.</title>
        <authorList>
            <person name="Nnadi N.E."/>
            <person name="Vos R."/>
            <person name="Hasami M.H."/>
            <person name="Devisetty U.K."/>
            <person name="Aguiy J.C."/>
        </authorList>
    </citation>
    <scope>NUCLEOTIDE SEQUENCE [LARGE SCALE GENOMIC DNA]</scope>
    <source>
        <strain evidence="4">JCA_2017</strain>
    </source>
</reference>
<dbReference type="AlphaFoldDB" id="A0A371G322"/>
<feature type="coiled-coil region" evidence="1">
    <location>
        <begin position="59"/>
        <end position="125"/>
    </location>
</feature>
<feature type="region of interest" description="Disordered" evidence="2">
    <location>
        <begin position="688"/>
        <end position="708"/>
    </location>
</feature>
<evidence type="ECO:0000256" key="2">
    <source>
        <dbReference type="SAM" id="MobiDB-lite"/>
    </source>
</evidence>
<dbReference type="InterPro" id="IPR005162">
    <property type="entry name" value="Retrotrans_gag_dom"/>
</dbReference>
<feature type="domain" description="Retrotransposon gag" evidence="3">
    <location>
        <begin position="197"/>
        <end position="287"/>
    </location>
</feature>
<evidence type="ECO:0000313" key="5">
    <source>
        <dbReference type="Proteomes" id="UP000257109"/>
    </source>
</evidence>
<dbReference type="PANTHER" id="PTHR33223">
    <property type="entry name" value="CCHC-TYPE DOMAIN-CONTAINING PROTEIN"/>
    <property type="match status" value="1"/>
</dbReference>
<dbReference type="OrthoDB" id="1902587at2759"/>
<accession>A0A371G322</accession>
<dbReference type="PANTHER" id="PTHR33223:SF10">
    <property type="entry name" value="AMINOTRANSFERASE-LIKE PLANT MOBILE DOMAIN-CONTAINING PROTEIN"/>
    <property type="match status" value="1"/>
</dbReference>
<keyword evidence="5" id="KW-1185">Reference proteome</keyword>
<dbReference type="Pfam" id="PF03732">
    <property type="entry name" value="Retrotrans_gag"/>
    <property type="match status" value="1"/>
</dbReference>
<feature type="compositionally biased region" description="Basic and acidic residues" evidence="2">
    <location>
        <begin position="324"/>
        <end position="335"/>
    </location>
</feature>
<feature type="non-terminal residue" evidence="4">
    <location>
        <position position="1"/>
    </location>
</feature>
<feature type="region of interest" description="Disordered" evidence="2">
    <location>
        <begin position="324"/>
        <end position="365"/>
    </location>
</feature>
<feature type="compositionally biased region" description="Polar residues" evidence="2">
    <location>
        <begin position="451"/>
        <end position="471"/>
    </location>
</feature>
<sequence>MGQGLLSLKYKRLREKCKGTFLKLNIGAHRGAGKNNPTTTRNGNDDDMLITRNQPSSTNEGEEDMLQRLLRTVAQLQARSEEHSRLSAEAETRHRLAEERHAKAMKMAEQREEELRRQIASMRARNEQEPEGREEHAAPPLWKQPFCEEIDEAHIPPHFREILVDPYDGMQDPHAHVQAFQTQMYISGGDDKLSGKLFLGTLRGVALQWIMNLPPRSIYTFNDLASMFLSQFAANKPKRLEVADLFDIRQAGGESLKNYMACFNDATVRVNDSDQKFFVKAFQKGLRVGPFSDALALQKPTSMEEIRLRAEKHIEMEENRFEKREAEHVNRDGRSRPMNKQWPLLIGGRDPTRRHEVETRPEAQPKFTPLREKKAHILREICHARLLSFPQAAGGKQLEKNRREWCDFHRAVGHSTEELGHYVLREGGERNAKRGESSRGGRSEERKSRGNNGRSKSPRPTSYRGTISTISGGEERMDDKNRQRSGKNYQSYQILTEANLTPLGGRRRGCAISFEEEDRRYEQAGDEPMVISVGAEGFKIERVLIDQGSSANILYGSTYRKLGLLNLKKVSGCLYGFSGERVPIQGTMEIETTFSEGNNTRRIPVVYTVIEAEASYNIIIGRPTLNRLKAVVSTYHLCMKYPTARGVGAIWAGSSVAKRCYQDSLRVGQRRSAVNTLSLELDPRCREERERPLPMEKLKEVQVGPLES</sequence>
<feature type="compositionally biased region" description="Basic and acidic residues" evidence="2">
    <location>
        <begin position="473"/>
        <end position="482"/>
    </location>
</feature>
<proteinExistence type="predicted"/>
<gene>
    <name evidence="4" type="ORF">CR513_33926</name>
</gene>